<dbReference type="CDD" id="cd00190">
    <property type="entry name" value="Tryp_SPc"/>
    <property type="match status" value="1"/>
</dbReference>
<dbReference type="InterPro" id="IPR018114">
    <property type="entry name" value="TRYPSIN_HIS"/>
</dbReference>
<dbReference type="InterPro" id="IPR050430">
    <property type="entry name" value="Peptidase_S1"/>
</dbReference>
<dbReference type="SMART" id="SM00020">
    <property type="entry name" value="Tryp_SPc"/>
    <property type="match status" value="1"/>
</dbReference>
<dbReference type="PANTHER" id="PTHR24276:SF98">
    <property type="entry name" value="FI18310P1-RELATED"/>
    <property type="match status" value="1"/>
</dbReference>
<keyword evidence="9" id="KW-1015">Disulfide bond</keyword>
<feature type="signal peptide" evidence="11">
    <location>
        <begin position="1"/>
        <end position="30"/>
    </location>
</feature>
<name>A0A0M4EKD6_DROBS</name>
<dbReference type="STRING" id="30019.A0A0M4EKD6"/>
<dbReference type="PROSITE" id="PS50240">
    <property type="entry name" value="TRYPSIN_DOM"/>
    <property type="match status" value="1"/>
</dbReference>
<dbReference type="OMA" id="EWDDLLC"/>
<dbReference type="InterPro" id="IPR033116">
    <property type="entry name" value="TRYPSIN_SER"/>
</dbReference>
<evidence type="ECO:0000313" key="13">
    <source>
        <dbReference type="EMBL" id="ALC49841.1"/>
    </source>
</evidence>
<dbReference type="AlphaFoldDB" id="A0A0M4EKD6"/>
<evidence type="ECO:0000256" key="1">
    <source>
        <dbReference type="ARBA" id="ARBA00004613"/>
    </source>
</evidence>
<dbReference type="OrthoDB" id="5597713at2759"/>
<reference evidence="13 14" key="1">
    <citation type="submission" date="2015-08" db="EMBL/GenBank/DDBJ databases">
        <title>Ancestral chromatin configuration constrains chromatin evolution on differentiating sex chromosomes in Drosophila.</title>
        <authorList>
            <person name="Zhou Q."/>
            <person name="Bachtrog D."/>
        </authorList>
    </citation>
    <scope>NUCLEOTIDE SEQUENCE [LARGE SCALE GENOMIC DNA]</scope>
    <source>
        <tissue evidence="13">Whole larvae</tissue>
    </source>
</reference>
<dbReference type="InterPro" id="IPR009003">
    <property type="entry name" value="Peptidase_S1_PA"/>
</dbReference>
<dbReference type="FunFam" id="2.40.10.10:FF:000146">
    <property type="entry name" value="Serine protease 53"/>
    <property type="match status" value="1"/>
</dbReference>
<keyword evidence="7 10" id="KW-0720">Serine protease</keyword>
<dbReference type="Proteomes" id="UP000494163">
    <property type="component" value="Chromosome X"/>
</dbReference>
<evidence type="ECO:0000256" key="5">
    <source>
        <dbReference type="ARBA" id="ARBA00022729"/>
    </source>
</evidence>
<evidence type="ECO:0000256" key="9">
    <source>
        <dbReference type="ARBA" id="ARBA00023157"/>
    </source>
</evidence>
<evidence type="ECO:0000256" key="3">
    <source>
        <dbReference type="ARBA" id="ARBA00022525"/>
    </source>
</evidence>
<accession>A0A0M4EKD6</accession>
<dbReference type="PROSITE" id="PS00135">
    <property type="entry name" value="TRYPSIN_SER"/>
    <property type="match status" value="1"/>
</dbReference>
<keyword evidence="8" id="KW-0865">Zymogen</keyword>
<protein>
    <submittedName>
        <fullName evidence="13">CG8952</fullName>
    </submittedName>
</protein>
<evidence type="ECO:0000256" key="11">
    <source>
        <dbReference type="SAM" id="SignalP"/>
    </source>
</evidence>
<evidence type="ECO:0000256" key="4">
    <source>
        <dbReference type="ARBA" id="ARBA00022670"/>
    </source>
</evidence>
<dbReference type="GO" id="GO:0006508">
    <property type="term" value="P:proteolysis"/>
    <property type="evidence" value="ECO:0007669"/>
    <property type="project" value="UniProtKB-KW"/>
</dbReference>
<evidence type="ECO:0000313" key="14">
    <source>
        <dbReference type="Proteomes" id="UP000494163"/>
    </source>
</evidence>
<dbReference type="Pfam" id="PF00089">
    <property type="entry name" value="Trypsin"/>
    <property type="match status" value="1"/>
</dbReference>
<evidence type="ECO:0000256" key="2">
    <source>
        <dbReference type="ARBA" id="ARBA00007664"/>
    </source>
</evidence>
<comment type="subcellular location">
    <subcellularLocation>
        <location evidence="1">Secreted</location>
    </subcellularLocation>
</comment>
<organism evidence="13 14">
    <name type="scientific">Drosophila busckii</name>
    <name type="common">Fruit fly</name>
    <dbReference type="NCBI Taxonomy" id="30019"/>
    <lineage>
        <taxon>Eukaryota</taxon>
        <taxon>Metazoa</taxon>
        <taxon>Ecdysozoa</taxon>
        <taxon>Arthropoda</taxon>
        <taxon>Hexapoda</taxon>
        <taxon>Insecta</taxon>
        <taxon>Pterygota</taxon>
        <taxon>Neoptera</taxon>
        <taxon>Endopterygota</taxon>
        <taxon>Diptera</taxon>
        <taxon>Brachycera</taxon>
        <taxon>Muscomorpha</taxon>
        <taxon>Ephydroidea</taxon>
        <taxon>Drosophilidae</taxon>
        <taxon>Drosophila</taxon>
    </lineage>
</organism>
<keyword evidence="6 10" id="KW-0378">Hydrolase</keyword>
<dbReference type="InterPro" id="IPR001254">
    <property type="entry name" value="Trypsin_dom"/>
</dbReference>
<dbReference type="SMR" id="A0A0M4EKD6"/>
<dbReference type="InterPro" id="IPR043504">
    <property type="entry name" value="Peptidase_S1_PA_chymotrypsin"/>
</dbReference>
<dbReference type="PANTHER" id="PTHR24276">
    <property type="entry name" value="POLYSERASE-RELATED"/>
    <property type="match status" value="1"/>
</dbReference>
<dbReference type="EMBL" id="CP012528">
    <property type="protein sequence ID" value="ALC49841.1"/>
    <property type="molecule type" value="Genomic_DNA"/>
</dbReference>
<comment type="similarity">
    <text evidence="2">Belongs to the peptidase S1 family.</text>
</comment>
<keyword evidence="4 10" id="KW-0645">Protease</keyword>
<dbReference type="InterPro" id="IPR001314">
    <property type="entry name" value="Peptidase_S1A"/>
</dbReference>
<dbReference type="SUPFAM" id="SSF50494">
    <property type="entry name" value="Trypsin-like serine proteases"/>
    <property type="match status" value="1"/>
</dbReference>
<evidence type="ECO:0000256" key="7">
    <source>
        <dbReference type="ARBA" id="ARBA00022825"/>
    </source>
</evidence>
<evidence type="ECO:0000256" key="6">
    <source>
        <dbReference type="ARBA" id="ARBA00022801"/>
    </source>
</evidence>
<keyword evidence="3" id="KW-0964">Secreted</keyword>
<dbReference type="GO" id="GO:0004252">
    <property type="term" value="F:serine-type endopeptidase activity"/>
    <property type="evidence" value="ECO:0007669"/>
    <property type="project" value="InterPro"/>
</dbReference>
<proteinExistence type="inferred from homology"/>
<dbReference type="Gene3D" id="2.40.10.10">
    <property type="entry name" value="Trypsin-like serine proteases"/>
    <property type="match status" value="1"/>
</dbReference>
<sequence>MCNKVNSGCHMWHLLSFLGVLLQSLLLLQAAPQQRSENSLSIQGRIINGRQAAVGQFPWQVILKRDEWDDLLCGGSIISDSWVLTAGHCAAGHSSLFIMFGSVELNNENALNMTSTELYVHSNYNDKMNNDVALAKLPQSLVFTSNMHPIQLVSSREASNSFVGTTAIVAGFGLIDDEYLDYSQQLLYAQVQIISNDKCLSMFGSSVVLASTMCAEGYAGSNMSTCSGDSGGPLIAYDNNSGRWVQIGINSFVAQDQCTSGYPSGYVRLTSFLGYISQVTGLTLS</sequence>
<dbReference type="PROSITE" id="PS00134">
    <property type="entry name" value="TRYPSIN_HIS"/>
    <property type="match status" value="1"/>
</dbReference>
<keyword evidence="5 11" id="KW-0732">Signal</keyword>
<keyword evidence="14" id="KW-1185">Reference proteome</keyword>
<feature type="domain" description="Peptidase S1" evidence="12">
    <location>
        <begin position="46"/>
        <end position="281"/>
    </location>
</feature>
<evidence type="ECO:0000259" key="12">
    <source>
        <dbReference type="PROSITE" id="PS50240"/>
    </source>
</evidence>
<gene>
    <name evidence="13" type="ORF">Dbus_chrXg1697</name>
</gene>
<feature type="chain" id="PRO_5005793322" evidence="11">
    <location>
        <begin position="31"/>
        <end position="285"/>
    </location>
</feature>
<dbReference type="PRINTS" id="PR00722">
    <property type="entry name" value="CHYMOTRYPSIN"/>
</dbReference>
<evidence type="ECO:0000256" key="10">
    <source>
        <dbReference type="RuleBase" id="RU363034"/>
    </source>
</evidence>
<evidence type="ECO:0000256" key="8">
    <source>
        <dbReference type="ARBA" id="ARBA00023145"/>
    </source>
</evidence>
<dbReference type="GO" id="GO:0005576">
    <property type="term" value="C:extracellular region"/>
    <property type="evidence" value="ECO:0007669"/>
    <property type="project" value="UniProtKB-SubCell"/>
</dbReference>